<name>A0A5E4PIS4_9COXI</name>
<dbReference type="OrthoDB" id="9803010at2"/>
<dbReference type="Pfam" id="PF01370">
    <property type="entry name" value="Epimerase"/>
    <property type="match status" value="1"/>
</dbReference>
<dbReference type="InterPro" id="IPR036291">
    <property type="entry name" value="NAD(P)-bd_dom_sf"/>
</dbReference>
<comment type="subunit">
    <text evidence="10">Homodimer.</text>
</comment>
<dbReference type="NCBIfam" id="TIGR01179">
    <property type="entry name" value="galE"/>
    <property type="match status" value="1"/>
</dbReference>
<organism evidence="12 13">
    <name type="scientific">Aquicella siphonis</name>
    <dbReference type="NCBI Taxonomy" id="254247"/>
    <lineage>
        <taxon>Bacteria</taxon>
        <taxon>Pseudomonadati</taxon>
        <taxon>Pseudomonadota</taxon>
        <taxon>Gammaproteobacteria</taxon>
        <taxon>Legionellales</taxon>
        <taxon>Coxiellaceae</taxon>
        <taxon>Aquicella</taxon>
    </lineage>
</organism>
<evidence type="ECO:0000256" key="10">
    <source>
        <dbReference type="RuleBase" id="RU366046"/>
    </source>
</evidence>
<dbReference type="Proteomes" id="UP000324194">
    <property type="component" value="Chromosome 1"/>
</dbReference>
<dbReference type="CDD" id="cd05247">
    <property type="entry name" value="UDP_G4E_1_SDR_e"/>
    <property type="match status" value="1"/>
</dbReference>
<comment type="catalytic activity">
    <reaction evidence="1 10">
        <text>UDP-alpha-D-glucose = UDP-alpha-D-galactose</text>
        <dbReference type="Rhea" id="RHEA:22168"/>
        <dbReference type="ChEBI" id="CHEBI:58885"/>
        <dbReference type="ChEBI" id="CHEBI:66914"/>
        <dbReference type="EC" id="5.1.3.2"/>
    </reaction>
</comment>
<evidence type="ECO:0000256" key="1">
    <source>
        <dbReference type="ARBA" id="ARBA00000083"/>
    </source>
</evidence>
<sequence>MPTNAKAVLVVGGAGFIGSHMVLNLRRAGYQPVVLDNLSKGHRDAVLDAELIVGDMADTALLKELFARYSFAAVMHFASFIEVGESVKFPAKYYQNNVAATVNLIETMVKSGIKHFIFSSTAAVYGEPQYKTITEAHPLAPINPYGRSKRMAEEIIRDFAVSDGLNYAILRYFNAAGADPEGRLRERHEPESHLIPIVLQAAAGQRPNVTIYGDHYPTADGTCIRDYVHVVDLCSAHLLALNALLKGKKQLVCNLGTGHGYSVIQVVNAAKRVTGRPIETVVGQPRPGDPAILVADASLAKQELHWLPRYPDLDPMIEHAWKAMQKPA</sequence>
<dbReference type="KEGG" id="asip:AQUSIP_17780"/>
<evidence type="ECO:0000259" key="11">
    <source>
        <dbReference type="Pfam" id="PF01370"/>
    </source>
</evidence>
<comment type="cofactor">
    <cofactor evidence="2 10">
        <name>NAD(+)</name>
        <dbReference type="ChEBI" id="CHEBI:57540"/>
    </cofactor>
</comment>
<dbReference type="RefSeq" id="WP_148339776.1">
    <property type="nucleotide sequence ID" value="NZ_LR699119.1"/>
</dbReference>
<keyword evidence="9 10" id="KW-0119">Carbohydrate metabolism</keyword>
<accession>A0A5E4PIS4</accession>
<dbReference type="EC" id="5.1.3.2" evidence="5 10"/>
<evidence type="ECO:0000256" key="8">
    <source>
        <dbReference type="ARBA" id="ARBA00023235"/>
    </source>
</evidence>
<comment type="similarity">
    <text evidence="4 10">Belongs to the NAD(P)-dependent epimerase/dehydratase family.</text>
</comment>
<evidence type="ECO:0000256" key="9">
    <source>
        <dbReference type="ARBA" id="ARBA00023277"/>
    </source>
</evidence>
<evidence type="ECO:0000256" key="5">
    <source>
        <dbReference type="ARBA" id="ARBA00013189"/>
    </source>
</evidence>
<protein>
    <recommendedName>
        <fullName evidence="6 10">UDP-glucose 4-epimerase</fullName>
        <ecNumber evidence="5 10">5.1.3.2</ecNumber>
    </recommendedName>
</protein>
<dbReference type="SUPFAM" id="SSF51735">
    <property type="entry name" value="NAD(P)-binding Rossmann-fold domains"/>
    <property type="match status" value="1"/>
</dbReference>
<evidence type="ECO:0000313" key="13">
    <source>
        <dbReference type="Proteomes" id="UP000324194"/>
    </source>
</evidence>
<keyword evidence="13" id="KW-1185">Reference proteome</keyword>
<gene>
    <name evidence="12" type="primary">galE</name>
    <name evidence="12" type="ORF">AQUSIP_17780</name>
</gene>
<dbReference type="InterPro" id="IPR005886">
    <property type="entry name" value="UDP_G4E"/>
</dbReference>
<evidence type="ECO:0000256" key="3">
    <source>
        <dbReference type="ARBA" id="ARBA00004947"/>
    </source>
</evidence>
<dbReference type="EMBL" id="LR699119">
    <property type="protein sequence ID" value="VVC76465.1"/>
    <property type="molecule type" value="Genomic_DNA"/>
</dbReference>
<dbReference type="PANTHER" id="PTHR43725:SF53">
    <property type="entry name" value="UDP-ARABINOSE 4-EPIMERASE 1"/>
    <property type="match status" value="1"/>
</dbReference>
<dbReference type="UniPathway" id="UPA00214"/>
<evidence type="ECO:0000256" key="2">
    <source>
        <dbReference type="ARBA" id="ARBA00001911"/>
    </source>
</evidence>
<dbReference type="AlphaFoldDB" id="A0A5E4PIS4"/>
<reference evidence="12 13" key="1">
    <citation type="submission" date="2019-08" db="EMBL/GenBank/DDBJ databases">
        <authorList>
            <person name="Guy L."/>
        </authorList>
    </citation>
    <scope>NUCLEOTIDE SEQUENCE [LARGE SCALE GENOMIC DNA]</scope>
    <source>
        <strain evidence="12 13">SGT-108</strain>
    </source>
</reference>
<evidence type="ECO:0000256" key="4">
    <source>
        <dbReference type="ARBA" id="ARBA00007637"/>
    </source>
</evidence>
<dbReference type="PANTHER" id="PTHR43725">
    <property type="entry name" value="UDP-GLUCOSE 4-EPIMERASE"/>
    <property type="match status" value="1"/>
</dbReference>
<dbReference type="Gene3D" id="3.40.50.720">
    <property type="entry name" value="NAD(P)-binding Rossmann-like Domain"/>
    <property type="match status" value="1"/>
</dbReference>
<dbReference type="InterPro" id="IPR001509">
    <property type="entry name" value="Epimerase_deHydtase"/>
</dbReference>
<dbReference type="GO" id="GO:0003978">
    <property type="term" value="F:UDP-glucose 4-epimerase activity"/>
    <property type="evidence" value="ECO:0007669"/>
    <property type="project" value="UniProtKB-UniRule"/>
</dbReference>
<evidence type="ECO:0000313" key="12">
    <source>
        <dbReference type="EMBL" id="VVC76465.1"/>
    </source>
</evidence>
<keyword evidence="7 10" id="KW-0520">NAD</keyword>
<keyword evidence="8 10" id="KW-0413">Isomerase</keyword>
<proteinExistence type="inferred from homology"/>
<evidence type="ECO:0000256" key="7">
    <source>
        <dbReference type="ARBA" id="ARBA00023027"/>
    </source>
</evidence>
<dbReference type="Gene3D" id="3.90.25.10">
    <property type="entry name" value="UDP-galactose 4-epimerase, domain 1"/>
    <property type="match status" value="1"/>
</dbReference>
<feature type="domain" description="NAD-dependent epimerase/dehydratase" evidence="11">
    <location>
        <begin position="8"/>
        <end position="256"/>
    </location>
</feature>
<evidence type="ECO:0000256" key="6">
    <source>
        <dbReference type="ARBA" id="ARBA00018569"/>
    </source>
</evidence>
<dbReference type="GO" id="GO:0033499">
    <property type="term" value="P:galactose catabolic process via UDP-galactose, Leloir pathway"/>
    <property type="evidence" value="ECO:0007669"/>
    <property type="project" value="TreeGrafter"/>
</dbReference>
<comment type="pathway">
    <text evidence="3 10">Carbohydrate metabolism; galactose metabolism.</text>
</comment>